<organism evidence="2 3">
    <name type="scientific">Emiliania huxleyi (strain CCMP1516)</name>
    <dbReference type="NCBI Taxonomy" id="280463"/>
    <lineage>
        <taxon>Eukaryota</taxon>
        <taxon>Haptista</taxon>
        <taxon>Haptophyta</taxon>
        <taxon>Prymnesiophyceae</taxon>
        <taxon>Isochrysidales</taxon>
        <taxon>Noelaerhabdaceae</taxon>
        <taxon>Emiliania</taxon>
    </lineage>
</organism>
<dbReference type="EnsemblProtists" id="EOD12526">
    <property type="protein sequence ID" value="EOD12526"/>
    <property type="gene ID" value="EMIHUDRAFT_257129"/>
</dbReference>
<sequence length="142" mass="14805">MVPGRLKMLLWARRDRFDCGGRVFRSNGGPVTLRGTSSAGAVAAAEAAAVAATVASKPSTARWLQRRAMYNPRRGGLADGIDVPAAVALAALRTFGFDTSAGLGREEEAGLLQEAGLGARGAGSRPRTGSQSVRSRDPRVVR</sequence>
<keyword evidence="3" id="KW-1185">Reference proteome</keyword>
<protein>
    <recommendedName>
        <fullName evidence="4">G-patch domain-containing protein</fullName>
    </recommendedName>
</protein>
<evidence type="ECO:0008006" key="4">
    <source>
        <dbReference type="Google" id="ProtNLM"/>
    </source>
</evidence>
<reference evidence="3" key="1">
    <citation type="journal article" date="2013" name="Nature">
        <title>Pan genome of the phytoplankton Emiliania underpins its global distribution.</title>
        <authorList>
            <person name="Read B.A."/>
            <person name="Kegel J."/>
            <person name="Klute M.J."/>
            <person name="Kuo A."/>
            <person name="Lefebvre S.C."/>
            <person name="Maumus F."/>
            <person name="Mayer C."/>
            <person name="Miller J."/>
            <person name="Monier A."/>
            <person name="Salamov A."/>
            <person name="Young J."/>
            <person name="Aguilar M."/>
            <person name="Claverie J.M."/>
            <person name="Frickenhaus S."/>
            <person name="Gonzalez K."/>
            <person name="Herman E.K."/>
            <person name="Lin Y.C."/>
            <person name="Napier J."/>
            <person name="Ogata H."/>
            <person name="Sarno A.F."/>
            <person name="Shmutz J."/>
            <person name="Schroeder D."/>
            <person name="de Vargas C."/>
            <person name="Verret F."/>
            <person name="von Dassow P."/>
            <person name="Valentin K."/>
            <person name="Van de Peer Y."/>
            <person name="Wheeler G."/>
            <person name="Dacks J.B."/>
            <person name="Delwiche C.F."/>
            <person name="Dyhrman S.T."/>
            <person name="Glockner G."/>
            <person name="John U."/>
            <person name="Richards T."/>
            <person name="Worden A.Z."/>
            <person name="Zhang X."/>
            <person name="Grigoriev I.V."/>
            <person name="Allen A.E."/>
            <person name="Bidle K."/>
            <person name="Borodovsky M."/>
            <person name="Bowler C."/>
            <person name="Brownlee C."/>
            <person name="Cock J.M."/>
            <person name="Elias M."/>
            <person name="Gladyshev V.N."/>
            <person name="Groth M."/>
            <person name="Guda C."/>
            <person name="Hadaegh A."/>
            <person name="Iglesias-Rodriguez M.D."/>
            <person name="Jenkins J."/>
            <person name="Jones B.M."/>
            <person name="Lawson T."/>
            <person name="Leese F."/>
            <person name="Lindquist E."/>
            <person name="Lobanov A."/>
            <person name="Lomsadze A."/>
            <person name="Malik S.B."/>
            <person name="Marsh M.E."/>
            <person name="Mackinder L."/>
            <person name="Mock T."/>
            <person name="Mueller-Roeber B."/>
            <person name="Pagarete A."/>
            <person name="Parker M."/>
            <person name="Probert I."/>
            <person name="Quesneville H."/>
            <person name="Raines C."/>
            <person name="Rensing S.A."/>
            <person name="Riano-Pachon D.M."/>
            <person name="Richier S."/>
            <person name="Rokitta S."/>
            <person name="Shiraiwa Y."/>
            <person name="Soanes D.M."/>
            <person name="van der Giezen M."/>
            <person name="Wahlund T.M."/>
            <person name="Williams B."/>
            <person name="Wilson W."/>
            <person name="Wolfe G."/>
            <person name="Wurch L.L."/>
        </authorList>
    </citation>
    <scope>NUCLEOTIDE SEQUENCE</scope>
</reference>
<evidence type="ECO:0000256" key="1">
    <source>
        <dbReference type="SAM" id="MobiDB-lite"/>
    </source>
</evidence>
<dbReference type="AlphaFoldDB" id="A0A0D3IMP1"/>
<proteinExistence type="predicted"/>
<reference evidence="2" key="2">
    <citation type="submission" date="2024-10" db="UniProtKB">
        <authorList>
            <consortium name="EnsemblProtists"/>
        </authorList>
    </citation>
    <scope>IDENTIFICATION</scope>
</reference>
<dbReference type="Proteomes" id="UP000013827">
    <property type="component" value="Unassembled WGS sequence"/>
</dbReference>
<evidence type="ECO:0000313" key="3">
    <source>
        <dbReference type="Proteomes" id="UP000013827"/>
    </source>
</evidence>
<dbReference type="HOGENOM" id="CLU_2042471_0_0_1"/>
<name>A0A0D3IMP1_EMIH1</name>
<dbReference type="PaxDb" id="2903-EOD12526"/>
<accession>A0A0D3IMP1</accession>
<dbReference type="GeneID" id="17258677"/>
<feature type="region of interest" description="Disordered" evidence="1">
    <location>
        <begin position="114"/>
        <end position="142"/>
    </location>
</feature>
<dbReference type="KEGG" id="ehx:EMIHUDRAFT_257129"/>
<dbReference type="RefSeq" id="XP_005764955.1">
    <property type="nucleotide sequence ID" value="XM_005764898.1"/>
</dbReference>
<evidence type="ECO:0000313" key="2">
    <source>
        <dbReference type="EnsemblProtists" id="EOD12526"/>
    </source>
</evidence>